<dbReference type="Proteomes" id="UP000266389">
    <property type="component" value="Unassembled WGS sequence"/>
</dbReference>
<dbReference type="PANTHER" id="PTHR30523:SF6">
    <property type="entry name" value="PHOSPHOENOLPYRUVATE CARBOXYLASE"/>
    <property type="match status" value="1"/>
</dbReference>
<dbReference type="HAMAP" id="MF_00595">
    <property type="entry name" value="PEPcase_type1"/>
    <property type="match status" value="1"/>
</dbReference>
<evidence type="ECO:0000256" key="1">
    <source>
        <dbReference type="ARBA" id="ARBA00001946"/>
    </source>
</evidence>
<comment type="subunit">
    <text evidence="10">Homotetramer.</text>
</comment>
<dbReference type="GO" id="GO:0005829">
    <property type="term" value="C:cytosol"/>
    <property type="evidence" value="ECO:0007669"/>
    <property type="project" value="TreeGrafter"/>
</dbReference>
<dbReference type="GO" id="GO:0000287">
    <property type="term" value="F:magnesium ion binding"/>
    <property type="evidence" value="ECO:0007669"/>
    <property type="project" value="UniProtKB-UniRule"/>
</dbReference>
<accession>A0A395M1A2</accession>
<reference evidence="13 14" key="1">
    <citation type="journal article" date="2011" name="ISME J.">
        <title>Community ecology of hot spring cyanobacterial mats: predominant populations and their functional potential.</title>
        <authorList>
            <person name="Klatt C.G."/>
            <person name="Wood J.M."/>
            <person name="Rusch D.B."/>
            <person name="Bateson M.M."/>
            <person name="Hamamura N."/>
            <person name="Heidelberg J.F."/>
            <person name="Grossman A.R."/>
            <person name="Bhaya D."/>
            <person name="Cohan F.M."/>
            <person name="Kuhl M."/>
            <person name="Bryant D.A."/>
            <person name="Ward D.M."/>
        </authorList>
    </citation>
    <scope>NUCLEOTIDE SEQUENCE [LARGE SCALE GENOMIC DNA]</scope>
    <source>
        <strain evidence="13">OS</strain>
    </source>
</reference>
<comment type="function">
    <text evidence="2 10">Forms oxaloacetate, a four-carbon dicarboxylic acid source for the tricarboxylic acid cycle.</text>
</comment>
<dbReference type="SUPFAM" id="SSF51621">
    <property type="entry name" value="Phosphoenolpyruvate/pyruvate domain"/>
    <property type="match status" value="1"/>
</dbReference>
<evidence type="ECO:0000256" key="8">
    <source>
        <dbReference type="ARBA" id="ARBA00023300"/>
    </source>
</evidence>
<evidence type="ECO:0000256" key="6">
    <source>
        <dbReference type="ARBA" id="ARBA00022842"/>
    </source>
</evidence>
<evidence type="ECO:0000256" key="10">
    <source>
        <dbReference type="HAMAP-Rule" id="MF_00595"/>
    </source>
</evidence>
<keyword evidence="7 10" id="KW-0456">Lyase</keyword>
<feature type="active site" evidence="10 12">
    <location>
        <position position="604"/>
    </location>
</feature>
<dbReference type="PROSITE" id="PS00781">
    <property type="entry name" value="PEPCASE_1"/>
    <property type="match status" value="1"/>
</dbReference>
<comment type="caution">
    <text evidence="13">The sequence shown here is derived from an EMBL/GenBank/DDBJ whole genome shotgun (WGS) entry which is preliminary data.</text>
</comment>
<proteinExistence type="inferred from homology"/>
<comment type="similarity">
    <text evidence="3 10">Belongs to the PEPCase type 1 family.</text>
</comment>
<dbReference type="InterPro" id="IPR022805">
    <property type="entry name" value="PEP_COase_bac/pln-type"/>
</dbReference>
<dbReference type="GO" id="GO:0008964">
    <property type="term" value="F:phosphoenolpyruvate carboxylase activity"/>
    <property type="evidence" value="ECO:0007669"/>
    <property type="project" value="UniProtKB-UniRule"/>
</dbReference>
<organism evidence="13 14">
    <name type="scientific">Candidatus Thermochlorobacter aerophilus</name>
    <dbReference type="NCBI Taxonomy" id="1868324"/>
    <lineage>
        <taxon>Bacteria</taxon>
        <taxon>Pseudomonadati</taxon>
        <taxon>Chlorobiota</taxon>
        <taxon>Chlorobiia</taxon>
        <taxon>Chlorobiales</taxon>
        <taxon>Candidatus Thermochlorobacteriaceae</taxon>
        <taxon>Candidatus Thermochlorobacter</taxon>
    </lineage>
</organism>
<dbReference type="EC" id="4.1.1.31" evidence="4 10"/>
<evidence type="ECO:0000313" key="14">
    <source>
        <dbReference type="Proteomes" id="UP000266389"/>
    </source>
</evidence>
<dbReference type="PRINTS" id="PR00150">
    <property type="entry name" value="PEPCARBXLASE"/>
</dbReference>
<dbReference type="GO" id="GO:0006107">
    <property type="term" value="P:oxaloacetate metabolic process"/>
    <property type="evidence" value="ECO:0007669"/>
    <property type="project" value="UniProtKB-UniRule"/>
</dbReference>
<dbReference type="Gene3D" id="1.20.1440.90">
    <property type="entry name" value="Phosphoenolpyruvate/pyruvate domain"/>
    <property type="match status" value="1"/>
</dbReference>
<protein>
    <recommendedName>
        <fullName evidence="5 10">Phosphoenolpyruvate carboxylase</fullName>
        <shortName evidence="10">PEPC</shortName>
        <shortName evidence="10">PEPCase</shortName>
        <ecNumber evidence="4 10">4.1.1.31</ecNumber>
    </recommendedName>
</protein>
<dbReference type="InterPro" id="IPR033129">
    <property type="entry name" value="PEPCASE_His_AS"/>
</dbReference>
<dbReference type="GO" id="GO:0015977">
    <property type="term" value="P:carbon fixation"/>
    <property type="evidence" value="ECO:0007669"/>
    <property type="project" value="UniProtKB-UniRule"/>
</dbReference>
<dbReference type="PANTHER" id="PTHR30523">
    <property type="entry name" value="PHOSPHOENOLPYRUVATE CARBOXYLASE"/>
    <property type="match status" value="1"/>
</dbReference>
<name>A0A395M1A2_9BACT</name>
<dbReference type="InterPro" id="IPR015813">
    <property type="entry name" value="Pyrv/PenolPyrv_kinase-like_dom"/>
</dbReference>
<keyword evidence="6 10" id="KW-0460">Magnesium</keyword>
<dbReference type="GO" id="GO:0006099">
    <property type="term" value="P:tricarboxylic acid cycle"/>
    <property type="evidence" value="ECO:0007669"/>
    <property type="project" value="InterPro"/>
</dbReference>
<dbReference type="AlphaFoldDB" id="A0A395M1A2"/>
<dbReference type="Pfam" id="PF00311">
    <property type="entry name" value="PEPcase"/>
    <property type="match status" value="1"/>
</dbReference>
<evidence type="ECO:0000256" key="9">
    <source>
        <dbReference type="ARBA" id="ARBA00048995"/>
    </source>
</evidence>
<evidence type="ECO:0000256" key="2">
    <source>
        <dbReference type="ARBA" id="ARBA00003670"/>
    </source>
</evidence>
<dbReference type="NCBIfam" id="NF000584">
    <property type="entry name" value="PRK00009.1"/>
    <property type="match status" value="1"/>
</dbReference>
<keyword evidence="8 10" id="KW-0120">Carbon dioxide fixation</keyword>
<dbReference type="PROSITE" id="PS00393">
    <property type="entry name" value="PEPCASE_2"/>
    <property type="match status" value="1"/>
</dbReference>
<evidence type="ECO:0000256" key="7">
    <source>
        <dbReference type="ARBA" id="ARBA00023239"/>
    </source>
</evidence>
<evidence type="ECO:0000256" key="11">
    <source>
        <dbReference type="PROSITE-ProRule" id="PRU10111"/>
    </source>
</evidence>
<dbReference type="InterPro" id="IPR018129">
    <property type="entry name" value="PEP_COase_Lys_AS"/>
</dbReference>
<dbReference type="InterPro" id="IPR021135">
    <property type="entry name" value="PEP_COase"/>
</dbReference>
<keyword evidence="13" id="KW-0670">Pyruvate</keyword>
<evidence type="ECO:0000256" key="3">
    <source>
        <dbReference type="ARBA" id="ARBA00008346"/>
    </source>
</evidence>
<dbReference type="EMBL" id="PHFL01000039">
    <property type="protein sequence ID" value="RFM24547.1"/>
    <property type="molecule type" value="Genomic_DNA"/>
</dbReference>
<feature type="active site" evidence="10 11">
    <location>
        <position position="164"/>
    </location>
</feature>
<evidence type="ECO:0000313" key="13">
    <source>
        <dbReference type="EMBL" id="RFM24547.1"/>
    </source>
</evidence>
<gene>
    <name evidence="10" type="primary">ppc</name>
    <name evidence="13" type="ORF">D0433_06065</name>
</gene>
<evidence type="ECO:0000256" key="4">
    <source>
        <dbReference type="ARBA" id="ARBA00012305"/>
    </source>
</evidence>
<evidence type="ECO:0000256" key="12">
    <source>
        <dbReference type="PROSITE-ProRule" id="PRU10112"/>
    </source>
</evidence>
<comment type="catalytic activity">
    <reaction evidence="9 10">
        <text>oxaloacetate + phosphate = phosphoenolpyruvate + hydrogencarbonate</text>
        <dbReference type="Rhea" id="RHEA:28370"/>
        <dbReference type="ChEBI" id="CHEBI:16452"/>
        <dbReference type="ChEBI" id="CHEBI:17544"/>
        <dbReference type="ChEBI" id="CHEBI:43474"/>
        <dbReference type="ChEBI" id="CHEBI:58702"/>
        <dbReference type="EC" id="4.1.1.31"/>
    </reaction>
</comment>
<comment type="cofactor">
    <cofactor evidence="1 10">
        <name>Mg(2+)</name>
        <dbReference type="ChEBI" id="CHEBI:18420"/>
    </cofactor>
</comment>
<evidence type="ECO:0000256" key="5">
    <source>
        <dbReference type="ARBA" id="ARBA00022419"/>
    </source>
</evidence>
<sequence length="944" mass="108319">MTKNHAVQVSFAQEELVSKVDELLQRDVKMLGNLLGQTLVEQEGEAFLQLEEKVRLLCKEIRIGKKDELRAELMQLLESLSIEEAGKLVRAFGTFFHLTNVADQVHQARRDLDTLRQLSETGQPPFLEGSIYDVIRRFKQDGFTAEELQNLFSNLSIEPTLTAHPTEAARQSVLLKRRNIATLLERLNQPNLPPLEHDAIIEELAAIITALWQTDNVRKGSLTVFEEVRNQLYYLENIFWHALPKLYADLEKALAQFYPDYTFHIPPFLRIRSWTGGDRDGHPFVTHEVTRSTLRFLKSEILKKYIQAVEAAVIELSCSINRVAVSEELLASIQRDEAAYGRHAIEAGWAGRNFNEPYRIKLRYVSYRLSQTLASLESENWLVGAYHSEEEFLEDLRLIERSLIANKGERIANAQVRKLIRCVEVFGFSFFTLDIRQHSSVHTRALDEIVSHLRLSPTPYSAMDEMQKRCWLSQEIQSRRPLVPYKLDFSEETNEVIRTFRQIRRSLESISRRAIDTYIVSMTSEVSHILEVMLFAKEAALIRHTDHDELQSDLNIVPLFETIEDLRKADKFMSELFELPVYQKQLRARGMLQEVMIGYSDSSKDGGLLTSNWELYNAQLRLKACAERYGVKLKLFHGRGGTVGRGGGAPVHQAILAQPKGTIDGRIKLTEQGEIISSKYATPHIATRNLELTTTAVMIASLNATHDPDPKPEWLNTMAEMSQAAFKAYRAFVYDNPHFVKYFYEATPIEIISDMKIGSRPSRRRNAQRIEDLRAIPWVFAWHQSRATLPSWFGVSDGIDAVLASGTPMSLLQEMYAEWRFFRTLIDSMQMSLSKCDIRVAAEYAKLVSDTAIRQEIFHAIETRFHHTIDLLCTITNQRMLLENNPALRRSIRAREPYIDPLSYIQVIAMKKYRQSENEDERKQLLAVLRDSVNSIAAGIRNTG</sequence>